<sequence>MNDLIISDNVTKSYDLTVNTHNAINPAVSYLLRLRSTKSQITMRSCLNKIANMFEAFDLTTFDWSTLDKTKVQIVIKRLINQNKAPNTINLMLCAIKGVAEEARSSRHIDSHTYQDIKSVKRLKGVRVSKGRMLEKSEIQKIFQYFDSLNSAIAVRDAAMFAVMVGCGLRRSEVVDLKYEDIDFESSLIIIHGKGNKERENYMPDEIKERLLLWVNEVRGPHAGYLFNRILKNDDVTGNKLGTSSIRFIFERLLKNLNSNMKEFTPHDLRRTYASSLLENGEDIFTVKDALGHASVTTTQQYDKRGKKRLQEAAQRLTFK</sequence>
<evidence type="ECO:0000313" key="8">
    <source>
        <dbReference type="EMBL" id="PHM51796.1"/>
    </source>
</evidence>
<keyword evidence="7" id="KW-0614">Plasmid</keyword>
<dbReference type="GO" id="GO:0015074">
    <property type="term" value="P:DNA integration"/>
    <property type="evidence" value="ECO:0007669"/>
    <property type="project" value="UniProtKB-KW"/>
</dbReference>
<dbReference type="CDD" id="cd00397">
    <property type="entry name" value="DNA_BRE_C"/>
    <property type="match status" value="1"/>
</dbReference>
<reference evidence="7" key="1">
    <citation type="journal article" date="2017" name="J. Invertebr. Pathol.">
        <title>Identification and bacterial characteristics of Xenorhabdus hominickii ANU101 from an entomopathogenic nematode, Steinernema monticolum.</title>
        <authorList>
            <person name="Park Y."/>
            <person name="Kang S."/>
            <person name="Sadekuzzaman M."/>
            <person name="Kim H."/>
            <person name="Jung J.K."/>
            <person name="Kim Y."/>
        </authorList>
    </citation>
    <scope>NUCLEOTIDE SEQUENCE</scope>
    <source>
        <strain evidence="7">ANU101</strain>
        <plasmid evidence="7">unnamed2</plasmid>
    </source>
</reference>
<dbReference type="SUPFAM" id="SSF56349">
    <property type="entry name" value="DNA breaking-rejoining enzymes"/>
    <property type="match status" value="1"/>
</dbReference>
<evidence type="ECO:0000256" key="3">
    <source>
        <dbReference type="ARBA" id="ARBA00023172"/>
    </source>
</evidence>
<gene>
    <name evidence="8" type="ORF">Xhom_04789</name>
</gene>
<accession>A0A1V0M4H3</accession>
<reference evidence="8 9" key="2">
    <citation type="journal article" date="2017" name="Nat. Microbiol.">
        <title>Natural product diversity associated with the nematode symbionts Photorhabdus and Xenorhabdus.</title>
        <authorList>
            <person name="Tobias N.J."/>
            <person name="Wolff H."/>
            <person name="Djahanschiri B."/>
            <person name="Grundmann F."/>
            <person name="Kronenwerth M."/>
            <person name="Shi Y.M."/>
            <person name="Simonyi S."/>
            <person name="Grun P."/>
            <person name="Shapiro-Ilan D."/>
            <person name="Pidot S.J."/>
            <person name="Stinear T.P."/>
            <person name="Ebersberger I."/>
            <person name="Bode H.B."/>
        </authorList>
    </citation>
    <scope>NUCLEOTIDE SEQUENCE [LARGE SCALE GENOMIC DNA]</scope>
    <source>
        <strain evidence="8 9">DSM 17903</strain>
    </source>
</reference>
<proteinExistence type="predicted"/>
<geneLocation type="plasmid" evidence="7">
    <name>unnamed2</name>
</geneLocation>
<evidence type="ECO:0000313" key="7">
    <source>
        <dbReference type="EMBL" id="ARD69759.1"/>
    </source>
</evidence>
<dbReference type="Gene3D" id="1.10.443.10">
    <property type="entry name" value="Intergrase catalytic core"/>
    <property type="match status" value="1"/>
</dbReference>
<dbReference type="PANTHER" id="PTHR30349">
    <property type="entry name" value="PHAGE INTEGRASE-RELATED"/>
    <property type="match status" value="1"/>
</dbReference>
<dbReference type="Pfam" id="PF00589">
    <property type="entry name" value="Phage_integrase"/>
    <property type="match status" value="1"/>
</dbReference>
<dbReference type="InterPro" id="IPR050090">
    <property type="entry name" value="Tyrosine_recombinase_XerCD"/>
</dbReference>
<keyword evidence="3" id="KW-0233">DNA recombination</keyword>
<dbReference type="PROSITE" id="PS51898">
    <property type="entry name" value="TYR_RECOMBINASE"/>
    <property type="match status" value="1"/>
</dbReference>
<evidence type="ECO:0000256" key="4">
    <source>
        <dbReference type="PROSITE-ProRule" id="PRU01248"/>
    </source>
</evidence>
<evidence type="ECO:0000259" key="5">
    <source>
        <dbReference type="PROSITE" id="PS51898"/>
    </source>
</evidence>
<dbReference type="EMBL" id="NJAI01000013">
    <property type="protein sequence ID" value="PHM51796.1"/>
    <property type="molecule type" value="Genomic_DNA"/>
</dbReference>
<keyword evidence="1" id="KW-0229">DNA integration</keyword>
<protein>
    <submittedName>
        <fullName evidence="8">Integrase/recombinase XerC</fullName>
    </submittedName>
    <submittedName>
        <fullName evidence="7">Tyrosine recombinase XerC</fullName>
    </submittedName>
</protein>
<dbReference type="InterPro" id="IPR044068">
    <property type="entry name" value="CB"/>
</dbReference>
<dbReference type="Proteomes" id="UP000225433">
    <property type="component" value="Unassembled WGS sequence"/>
</dbReference>
<dbReference type="InterPro" id="IPR002104">
    <property type="entry name" value="Integrase_catalytic"/>
</dbReference>
<dbReference type="InterPro" id="IPR013762">
    <property type="entry name" value="Integrase-like_cat_sf"/>
</dbReference>
<evidence type="ECO:0000256" key="2">
    <source>
        <dbReference type="ARBA" id="ARBA00023125"/>
    </source>
</evidence>
<evidence type="ECO:0000259" key="6">
    <source>
        <dbReference type="PROSITE" id="PS51900"/>
    </source>
</evidence>
<name>A0A1V0M4H3_XENHO</name>
<organism evidence="7">
    <name type="scientific">Xenorhabdus hominickii</name>
    <dbReference type="NCBI Taxonomy" id="351679"/>
    <lineage>
        <taxon>Bacteria</taxon>
        <taxon>Pseudomonadati</taxon>
        <taxon>Pseudomonadota</taxon>
        <taxon>Gammaproteobacteria</taxon>
        <taxon>Enterobacterales</taxon>
        <taxon>Morganellaceae</taxon>
        <taxon>Xenorhabdus</taxon>
    </lineage>
</organism>
<evidence type="ECO:0000313" key="9">
    <source>
        <dbReference type="Proteomes" id="UP000225433"/>
    </source>
</evidence>
<dbReference type="PANTHER" id="PTHR30349:SF64">
    <property type="entry name" value="PROPHAGE INTEGRASE INTD-RELATED"/>
    <property type="match status" value="1"/>
</dbReference>
<dbReference type="EMBL" id="KX517799">
    <property type="protein sequence ID" value="ARD69759.1"/>
    <property type="molecule type" value="Genomic_DNA"/>
</dbReference>
<keyword evidence="2 4" id="KW-0238">DNA-binding</keyword>
<dbReference type="RefSeq" id="WP_099140020.1">
    <property type="nucleotide sequence ID" value="NZ_CAWNQJ010000035.1"/>
</dbReference>
<feature type="domain" description="Tyr recombinase" evidence="5">
    <location>
        <begin position="129"/>
        <end position="315"/>
    </location>
</feature>
<feature type="domain" description="Core-binding (CB)" evidence="6">
    <location>
        <begin position="22"/>
        <end position="104"/>
    </location>
</feature>
<dbReference type="GO" id="GO:0006310">
    <property type="term" value="P:DNA recombination"/>
    <property type="evidence" value="ECO:0007669"/>
    <property type="project" value="UniProtKB-KW"/>
</dbReference>
<dbReference type="GO" id="GO:0003677">
    <property type="term" value="F:DNA binding"/>
    <property type="evidence" value="ECO:0007669"/>
    <property type="project" value="UniProtKB-UniRule"/>
</dbReference>
<dbReference type="InterPro" id="IPR011010">
    <property type="entry name" value="DNA_brk_join_enz"/>
</dbReference>
<dbReference type="AlphaFoldDB" id="A0A1V0M4H3"/>
<evidence type="ECO:0000256" key="1">
    <source>
        <dbReference type="ARBA" id="ARBA00022908"/>
    </source>
</evidence>
<dbReference type="PROSITE" id="PS51900">
    <property type="entry name" value="CB"/>
    <property type="match status" value="1"/>
</dbReference>